<gene>
    <name evidence="1" type="ORF">B0T14DRAFT_601249</name>
</gene>
<accession>A0AA40C231</accession>
<keyword evidence="2" id="KW-1185">Reference proteome</keyword>
<proteinExistence type="predicted"/>
<sequence>MAILRLPDELLLDTFGYLFLPPPSVPPSAEAKPHRPDGASLPNVCRRFHRLATPGLYTHLRFNFEESPSSATQLYRTLSEKPELRPHCRSLRLTLPDPDADLEEHMRNGGRLGEVSDATKEIMSMASEMMSWLENARDLFISGYFIHHKTHLATWALVRSAGVHMSKLENLSLGKQVFVERVCDLLVEMKQLRTLEIGIGVAVEDITPPAPEVVGSSSVTSISVDYLLAVPENLERLLLLPAALEHFAFRGMSPGAYWSWSLPRMIGAVEPHRDTLRTLQVASGRASGDDYNPHSLEDEVEDVDLSGFKELREITFVAAPV</sequence>
<reference evidence="1" key="1">
    <citation type="submission" date="2023-06" db="EMBL/GenBank/DDBJ databases">
        <title>Genome-scale phylogeny and comparative genomics of the fungal order Sordariales.</title>
        <authorList>
            <consortium name="Lawrence Berkeley National Laboratory"/>
            <person name="Hensen N."/>
            <person name="Bonometti L."/>
            <person name="Westerberg I."/>
            <person name="Brannstrom I.O."/>
            <person name="Guillou S."/>
            <person name="Cros-Aarteil S."/>
            <person name="Calhoun S."/>
            <person name="Haridas S."/>
            <person name="Kuo A."/>
            <person name="Mondo S."/>
            <person name="Pangilinan J."/>
            <person name="Riley R."/>
            <person name="Labutti K."/>
            <person name="Andreopoulos B."/>
            <person name="Lipzen A."/>
            <person name="Chen C."/>
            <person name="Yanf M."/>
            <person name="Daum C."/>
            <person name="Ng V."/>
            <person name="Clum A."/>
            <person name="Steindorff A."/>
            <person name="Ohm R."/>
            <person name="Martin F."/>
            <person name="Silar P."/>
            <person name="Natvig D."/>
            <person name="Lalanne C."/>
            <person name="Gautier V."/>
            <person name="Ament-Velasquez S.L."/>
            <person name="Kruys A."/>
            <person name="Hutchinson M.I."/>
            <person name="Powell A.J."/>
            <person name="Barry K."/>
            <person name="Miller A.N."/>
            <person name="Grigoriev I.V."/>
            <person name="Debuchy R."/>
            <person name="Gladieux P."/>
            <person name="Thoren M.H."/>
            <person name="Johannesson H."/>
        </authorList>
    </citation>
    <scope>NUCLEOTIDE SEQUENCE</scope>
    <source>
        <strain evidence="1">CBS 606.72</strain>
    </source>
</reference>
<comment type="caution">
    <text evidence="1">The sequence shown here is derived from an EMBL/GenBank/DDBJ whole genome shotgun (WGS) entry which is preliminary data.</text>
</comment>
<dbReference type="EMBL" id="JAULSU010000003">
    <property type="protein sequence ID" value="KAK0622506.1"/>
    <property type="molecule type" value="Genomic_DNA"/>
</dbReference>
<name>A0AA40C231_9PEZI</name>
<dbReference type="AlphaFoldDB" id="A0AA40C231"/>
<evidence type="ECO:0000313" key="1">
    <source>
        <dbReference type="EMBL" id="KAK0622506.1"/>
    </source>
</evidence>
<evidence type="ECO:0000313" key="2">
    <source>
        <dbReference type="Proteomes" id="UP001175000"/>
    </source>
</evidence>
<protein>
    <recommendedName>
        <fullName evidence="3">F-box domain-containing protein</fullName>
    </recommendedName>
</protein>
<organism evidence="1 2">
    <name type="scientific">Immersiella caudata</name>
    <dbReference type="NCBI Taxonomy" id="314043"/>
    <lineage>
        <taxon>Eukaryota</taxon>
        <taxon>Fungi</taxon>
        <taxon>Dikarya</taxon>
        <taxon>Ascomycota</taxon>
        <taxon>Pezizomycotina</taxon>
        <taxon>Sordariomycetes</taxon>
        <taxon>Sordariomycetidae</taxon>
        <taxon>Sordariales</taxon>
        <taxon>Lasiosphaeriaceae</taxon>
        <taxon>Immersiella</taxon>
    </lineage>
</organism>
<evidence type="ECO:0008006" key="3">
    <source>
        <dbReference type="Google" id="ProtNLM"/>
    </source>
</evidence>
<dbReference type="Proteomes" id="UP001175000">
    <property type="component" value="Unassembled WGS sequence"/>
</dbReference>